<dbReference type="EMBL" id="JAGMWT010000003">
    <property type="protein sequence ID" value="KAH7132104.1"/>
    <property type="molecule type" value="Genomic_DNA"/>
</dbReference>
<accession>A0A9P9E7M5</accession>
<evidence type="ECO:0000256" key="2">
    <source>
        <dbReference type="ARBA" id="ARBA00022553"/>
    </source>
</evidence>
<dbReference type="InterPro" id="IPR036736">
    <property type="entry name" value="ACP-like_sf"/>
</dbReference>
<dbReference type="PANTHER" id="PTHR43439">
    <property type="entry name" value="PHENYLACETATE-COENZYME A LIGASE"/>
    <property type="match status" value="1"/>
</dbReference>
<dbReference type="InterPro" id="IPR042099">
    <property type="entry name" value="ANL_N_sf"/>
</dbReference>
<dbReference type="InterPro" id="IPR000873">
    <property type="entry name" value="AMP-dep_synth/lig_dom"/>
</dbReference>
<dbReference type="AlphaFoldDB" id="A0A9P9E7M5"/>
<dbReference type="InterPro" id="IPR051414">
    <property type="entry name" value="Adenylate-forming_Reductase"/>
</dbReference>
<dbReference type="SUPFAM" id="SSF56801">
    <property type="entry name" value="Acetyl-CoA synthetase-like"/>
    <property type="match status" value="1"/>
</dbReference>
<dbReference type="SUPFAM" id="SSF47336">
    <property type="entry name" value="ACP-like"/>
    <property type="match status" value="1"/>
</dbReference>
<evidence type="ECO:0000313" key="5">
    <source>
        <dbReference type="Proteomes" id="UP000700596"/>
    </source>
</evidence>
<dbReference type="Pfam" id="PF07993">
    <property type="entry name" value="NAD_binding_4"/>
    <property type="match status" value="1"/>
</dbReference>
<dbReference type="InterPro" id="IPR013120">
    <property type="entry name" value="FAR_NAD-bd"/>
</dbReference>
<protein>
    <submittedName>
        <fullName evidence="4">Male sterility protein-domain-containing protein</fullName>
    </submittedName>
</protein>
<evidence type="ECO:0000256" key="1">
    <source>
        <dbReference type="ARBA" id="ARBA00022450"/>
    </source>
</evidence>
<dbReference type="Pfam" id="PF00501">
    <property type="entry name" value="AMP-binding"/>
    <property type="match status" value="1"/>
</dbReference>
<dbReference type="InterPro" id="IPR010080">
    <property type="entry name" value="Thioester_reductase-like_dom"/>
</dbReference>
<dbReference type="Pfam" id="PF00550">
    <property type="entry name" value="PP-binding"/>
    <property type="match status" value="1"/>
</dbReference>
<dbReference type="NCBIfam" id="TIGR01746">
    <property type="entry name" value="Thioester-redct"/>
    <property type="match status" value="1"/>
</dbReference>
<dbReference type="PANTHER" id="PTHR43439:SF2">
    <property type="entry name" value="ENZYME, PUTATIVE (JCVI)-RELATED"/>
    <property type="match status" value="1"/>
</dbReference>
<evidence type="ECO:0000313" key="4">
    <source>
        <dbReference type="EMBL" id="KAH7132104.1"/>
    </source>
</evidence>
<dbReference type="Gene3D" id="3.40.50.720">
    <property type="entry name" value="NAD(P)-binding Rossmann-like Domain"/>
    <property type="match status" value="1"/>
</dbReference>
<dbReference type="PROSITE" id="PS50075">
    <property type="entry name" value="CARRIER"/>
    <property type="match status" value="1"/>
</dbReference>
<dbReference type="Gene3D" id="3.40.50.12780">
    <property type="entry name" value="N-terminal domain of ligase-like"/>
    <property type="match status" value="1"/>
</dbReference>
<dbReference type="InterPro" id="IPR006162">
    <property type="entry name" value="Ppantetheine_attach_site"/>
</dbReference>
<evidence type="ECO:0000259" key="3">
    <source>
        <dbReference type="PROSITE" id="PS50075"/>
    </source>
</evidence>
<organism evidence="4 5">
    <name type="scientific">Dendryphion nanum</name>
    <dbReference type="NCBI Taxonomy" id="256645"/>
    <lineage>
        <taxon>Eukaryota</taxon>
        <taxon>Fungi</taxon>
        <taxon>Dikarya</taxon>
        <taxon>Ascomycota</taxon>
        <taxon>Pezizomycotina</taxon>
        <taxon>Dothideomycetes</taxon>
        <taxon>Pleosporomycetidae</taxon>
        <taxon>Pleosporales</taxon>
        <taxon>Torulaceae</taxon>
        <taxon>Dendryphion</taxon>
    </lineage>
</organism>
<dbReference type="PROSITE" id="PS00012">
    <property type="entry name" value="PHOSPHOPANTETHEINE"/>
    <property type="match status" value="1"/>
</dbReference>
<keyword evidence="5" id="KW-1185">Reference proteome</keyword>
<gene>
    <name evidence="4" type="ORF">B0J11DRAFT_217023</name>
</gene>
<dbReference type="Pfam" id="PF23562">
    <property type="entry name" value="AMP-binding_C_3"/>
    <property type="match status" value="1"/>
</dbReference>
<dbReference type="Proteomes" id="UP000700596">
    <property type="component" value="Unassembled WGS sequence"/>
</dbReference>
<dbReference type="InterPro" id="IPR009081">
    <property type="entry name" value="PP-bd_ACP"/>
</dbReference>
<reference evidence="4" key="1">
    <citation type="journal article" date="2021" name="Nat. Commun.">
        <title>Genetic determinants of endophytism in the Arabidopsis root mycobiome.</title>
        <authorList>
            <person name="Mesny F."/>
            <person name="Miyauchi S."/>
            <person name="Thiergart T."/>
            <person name="Pickel B."/>
            <person name="Atanasova L."/>
            <person name="Karlsson M."/>
            <person name="Huettel B."/>
            <person name="Barry K.W."/>
            <person name="Haridas S."/>
            <person name="Chen C."/>
            <person name="Bauer D."/>
            <person name="Andreopoulos W."/>
            <person name="Pangilinan J."/>
            <person name="LaButti K."/>
            <person name="Riley R."/>
            <person name="Lipzen A."/>
            <person name="Clum A."/>
            <person name="Drula E."/>
            <person name="Henrissat B."/>
            <person name="Kohler A."/>
            <person name="Grigoriev I.V."/>
            <person name="Martin F.M."/>
            <person name="Hacquard S."/>
        </authorList>
    </citation>
    <scope>NUCLEOTIDE SEQUENCE</scope>
    <source>
        <strain evidence="4">MPI-CAGE-CH-0243</strain>
    </source>
</reference>
<name>A0A9P9E7M5_9PLEO</name>
<proteinExistence type="predicted"/>
<dbReference type="SUPFAM" id="SSF51735">
    <property type="entry name" value="NAD(P)-binding Rossmann-fold domains"/>
    <property type="match status" value="1"/>
</dbReference>
<sequence length="1064" mass="117884">MGLNHFVCTLGQADALSVGPKPYRSIGEFIRLQAQNNGHLPAVGFPIPRPGDEPWSYKVLTFRDIAKGTQAVAHRLTEVSKYSQTVALLAHSSPEFLLTWLALIRLGHSVLLIAPQCQPSAIVHLCKSCHVSLLLHDDTHKNRAEESFSLAKGDDCIDISIRPIPFSALEDAFESVHQELQINVGVAVLDETAIAYLHHTSGTSSGLPKPIPQTHQAAIGVLPHLRDDHPKATFTTTPLYHGGIADLFRSWTSDSCIWLFPSKHVPITALNICRSLDVAHQSSMLGTSPEVAFFSSVPYVLQMMEADESGLSQLKSLDIVGVGGAALPTEVGDRLVARGVNLISRFGSAECGFLLSSYRDFGSDNEWQYLRNYNTRGLLAFDAHESGLSELVVKPGWPHMAKTNRPDGSFATADLFAAHSTIGNAWLYHSRADSQLTLITGKKFDPAPLEAAIATSPYLDDVLIFGNGKPVAGALLIRSKLSEPKSDPELLYELKPVVSRLNMGSESHAQLPENMLIILPHQEIGIEKSSKGTIIRRTAEERFKEYIEQAYESLDLVEKQDVTDENISEYLISLVGSMVPDSVPLGVDTDLFSFGIDSIASMRLRNHVRSLLPSDQEAVPLSIIEDCGSIRALGDYIVQKRHGANTTQTEDEEQVMRDLVKRYSIFDPRNIRDQNAEEPNPSTTGSGENVILTGATGALGAHILDLLRRSNDVTTIYCLVRGTDEHAAKQRVSKALEQKGFESLDYRSNQNQKIKVIKAQLADPALGISTQQHDELVANTHTIIHVAWTVNFRIKLRSFEKDNIAGVKHLLDLALKCTNNSPPRFIYCSSTAAIMNAKMNASERLPERILSDPSCASPLGYSRSKWVAEQICWNAQRHTGLKDRIAVVRVGQLSGDLKSGIWNTSEAWPLMLSTMSWTGSLPNLTNEPLDWLPVDIAAKALLECQSHMKKKPETGMHVFHVLNEHRTPSWNQMLQWLQSREDFEVISPEAWVHRLEAHQEESHPALKLLGLWKEAYCTAAPDTQNRPEFSLTTTKQCIPILGTVRPIDETYISKIWSWVKENVH</sequence>
<feature type="domain" description="Carrier" evidence="3">
    <location>
        <begin position="562"/>
        <end position="641"/>
    </location>
</feature>
<keyword evidence="1" id="KW-0596">Phosphopantetheine</keyword>
<dbReference type="GO" id="GO:0031177">
    <property type="term" value="F:phosphopantetheine binding"/>
    <property type="evidence" value="ECO:0007669"/>
    <property type="project" value="InterPro"/>
</dbReference>
<dbReference type="OrthoDB" id="429813at2759"/>
<dbReference type="InterPro" id="IPR036291">
    <property type="entry name" value="NAD(P)-bd_dom_sf"/>
</dbReference>
<keyword evidence="2" id="KW-0597">Phosphoprotein</keyword>
<dbReference type="InterPro" id="IPR020806">
    <property type="entry name" value="PKS_PP-bd"/>
</dbReference>
<dbReference type="SMART" id="SM00823">
    <property type="entry name" value="PKS_PP"/>
    <property type="match status" value="1"/>
</dbReference>
<comment type="caution">
    <text evidence="4">The sequence shown here is derived from an EMBL/GenBank/DDBJ whole genome shotgun (WGS) entry which is preliminary data.</text>
</comment>